<feature type="region of interest" description="Disordered" evidence="2">
    <location>
        <begin position="149"/>
        <end position="187"/>
    </location>
</feature>
<dbReference type="FunCoup" id="A0A1S3G4Z8">
    <property type="interactions" value="1"/>
</dbReference>
<evidence type="ECO:0000313" key="4">
    <source>
        <dbReference type="Proteomes" id="UP000081671"/>
    </source>
</evidence>
<dbReference type="PANTHER" id="PTHR23347:SF5">
    <property type="entry name" value="HARMONIN-BINDING PROTEIN USHBP1"/>
    <property type="match status" value="1"/>
</dbReference>
<proteinExistence type="predicted"/>
<dbReference type="RefSeq" id="XP_012883745.1">
    <property type="nucleotide sequence ID" value="XM_013028291.1"/>
</dbReference>
<protein>
    <submittedName>
        <fullName evidence="5">Usher syndrome type-1C protein-binding protein 1</fullName>
    </submittedName>
</protein>
<feature type="region of interest" description="Disordered" evidence="2">
    <location>
        <begin position="315"/>
        <end position="336"/>
    </location>
</feature>
<feature type="compositionally biased region" description="Basic residues" evidence="2">
    <location>
        <begin position="1"/>
        <end position="14"/>
    </location>
</feature>
<feature type="region of interest" description="Disordered" evidence="2">
    <location>
        <begin position="1"/>
        <end position="120"/>
    </location>
</feature>
<sequence length="718" mass="76637">MSVRATRPRSRRGRPAPPGELDPVAESSEEAEAAGSNTRRSADAVREEARPQPLEPGAEASDQGLGDGADGDPDGDAGGVPCPEGPQEPPAAAQQPPEADPADGGAEPTGPGAPDVFHTLQQALSSLEAAAAAWRLKTPHTFQVQELQETLRRVRSSPPGSPGGPGSDSSSSGADTEPWGARGSSSVSSLLRLRDSSSQILGPVSMPVCGPAEKLLEGRVEQLHGNMEKLKCFNRLLLAALRGWKGRCEELSLHVGRRAAEATALGLALHYSESCEAAYGALLALREADPARRTPRPKAELQRAAEEARRLLAAVDGGTPPHSPEGSSADKPRPQEVATQLQAHIQRLQERRALLKIPEPSPSAAARLTAPHGEAMVQAILETQPSPALPQLEKTQIQQGLMATRETLADLMLQLQLVRREKRGLELREAALRAQGPAHVLLLEQLQWERPVPWGTPPAGSPPARGPFGLALPVPGSWQPGLPARGRALPRPASPTRPCASFPGSLSTQCPTRTPVTSWPRPQPEFTSSWKPPGWLRPELPPRRFRALLRVRAEAPSSTLLPAGPPASLAVSPQGLPALPGGEEGRDPQKLSQELAASLARSRGLRQQLQSLRERLEQMARRGRASRAQSAELHRDLCRAHSALVLAFRGAHRKQEEQRRKLEQQLARLEARQAGELARLEAATPSRTLPTAADPEPSIQKVLGPGTLHPAPEGSPPP</sequence>
<feature type="region of interest" description="Disordered" evidence="2">
    <location>
        <begin position="678"/>
        <end position="718"/>
    </location>
</feature>
<feature type="coiled-coil region" evidence="1">
    <location>
        <begin position="401"/>
        <end position="435"/>
    </location>
</feature>
<feature type="compositionally biased region" description="Polar residues" evidence="2">
    <location>
        <begin position="504"/>
        <end position="517"/>
    </location>
</feature>
<gene>
    <name evidence="5" type="primary">Ushbp1</name>
</gene>
<dbReference type="OrthoDB" id="6256369at2759"/>
<organism evidence="4 5">
    <name type="scientific">Dipodomys ordii</name>
    <name type="common">Ord's kangaroo rat</name>
    <dbReference type="NCBI Taxonomy" id="10020"/>
    <lineage>
        <taxon>Eukaryota</taxon>
        <taxon>Metazoa</taxon>
        <taxon>Chordata</taxon>
        <taxon>Craniata</taxon>
        <taxon>Vertebrata</taxon>
        <taxon>Euteleostomi</taxon>
        <taxon>Mammalia</taxon>
        <taxon>Eutheria</taxon>
        <taxon>Euarchontoglires</taxon>
        <taxon>Glires</taxon>
        <taxon>Rodentia</taxon>
        <taxon>Castorimorpha</taxon>
        <taxon>Heteromyidae</taxon>
        <taxon>Dipodomyinae</taxon>
        <taxon>Dipodomys</taxon>
    </lineage>
</organism>
<dbReference type="InterPro" id="IPR019536">
    <property type="entry name" value="USHBP1_PDZ-bd"/>
</dbReference>
<evidence type="ECO:0000256" key="2">
    <source>
        <dbReference type="SAM" id="MobiDB-lite"/>
    </source>
</evidence>
<evidence type="ECO:0000259" key="3">
    <source>
        <dbReference type="Pfam" id="PF10506"/>
    </source>
</evidence>
<dbReference type="PANTHER" id="PTHR23347">
    <property type="entry name" value="COLORECTAL MUTANT CANCER PROTEIN MCC PROTEIN -RELATED"/>
    <property type="match status" value="1"/>
</dbReference>
<accession>A0A1S3G4Z8</accession>
<keyword evidence="4" id="KW-1185">Reference proteome</keyword>
<dbReference type="CTD" id="83878"/>
<name>A0A1S3G4Z8_DIPOR</name>
<evidence type="ECO:0000313" key="5">
    <source>
        <dbReference type="RefSeq" id="XP_012883745.1"/>
    </source>
</evidence>
<feature type="region of interest" description="Disordered" evidence="2">
    <location>
        <begin position="558"/>
        <end position="590"/>
    </location>
</feature>
<keyword evidence="1" id="KW-0175">Coiled coil</keyword>
<feature type="region of interest" description="Disordered" evidence="2">
    <location>
        <begin position="481"/>
        <end position="526"/>
    </location>
</feature>
<reference evidence="5" key="1">
    <citation type="submission" date="2025-08" db="UniProtKB">
        <authorList>
            <consortium name="RefSeq"/>
        </authorList>
    </citation>
    <scope>IDENTIFICATION</scope>
    <source>
        <tissue evidence="5">Kidney</tissue>
    </source>
</reference>
<feature type="compositionally biased region" description="Basic and acidic residues" evidence="2">
    <location>
        <begin position="40"/>
        <end position="50"/>
    </location>
</feature>
<evidence type="ECO:0000256" key="1">
    <source>
        <dbReference type="SAM" id="Coils"/>
    </source>
</evidence>
<dbReference type="GeneID" id="105994661"/>
<dbReference type="Proteomes" id="UP000081671">
    <property type="component" value="Unplaced"/>
</dbReference>
<feature type="domain" description="Harmonin-binding protein USHBP1 PDZ-binding" evidence="3">
    <location>
        <begin position="222"/>
        <end position="285"/>
    </location>
</feature>
<dbReference type="AlphaFoldDB" id="A0A1S3G4Z8"/>
<dbReference type="InterPro" id="IPR040171">
    <property type="entry name" value="USBP1-like"/>
</dbReference>
<dbReference type="Pfam" id="PF10506">
    <property type="entry name" value="USHBP1_PDZ-bd"/>
    <property type="match status" value="1"/>
</dbReference>
<dbReference type="InParanoid" id="A0A1S3G4Z8"/>
<dbReference type="KEGG" id="dord:105994661"/>